<evidence type="ECO:0000313" key="2">
    <source>
        <dbReference type="Proteomes" id="UP000670527"/>
    </source>
</evidence>
<accession>A0ABS3T5X9</accession>
<sequence length="186" mass="22085">METEKATFYGSWVRWEGKDRYALWIDTPDKEFYWTDSQGRIPFFSTKDEVVTLAAKLGVQVYVEKLIMHDLDLVRQWLQQTQKLPPKESLAIWGMFSDVGTGVGNLFDGDRKSPVRNRVFDKLYLNDGIIQINQEGRMEFRNATTKPWIPRWRLQERKMLKRCLQQGFRLWQKYTYPATIDMVPLP</sequence>
<organism evidence="1 2">
    <name type="scientific">Hymenobacter defluvii</name>
    <dbReference type="NCBI Taxonomy" id="2054411"/>
    <lineage>
        <taxon>Bacteria</taxon>
        <taxon>Pseudomonadati</taxon>
        <taxon>Bacteroidota</taxon>
        <taxon>Cytophagia</taxon>
        <taxon>Cytophagales</taxon>
        <taxon>Hymenobacteraceae</taxon>
        <taxon>Hymenobacter</taxon>
    </lineage>
</organism>
<proteinExistence type="predicted"/>
<keyword evidence="2" id="KW-1185">Reference proteome</keyword>
<evidence type="ECO:0000313" key="1">
    <source>
        <dbReference type="EMBL" id="MBO3269041.1"/>
    </source>
</evidence>
<protein>
    <submittedName>
        <fullName evidence="1">Uncharacterized protein</fullName>
    </submittedName>
</protein>
<gene>
    <name evidence="1" type="ORF">J4D97_00145</name>
</gene>
<reference evidence="1 2" key="1">
    <citation type="submission" date="2021-03" db="EMBL/GenBank/DDBJ databases">
        <authorList>
            <person name="Kim M.K."/>
        </authorList>
    </citation>
    <scope>NUCLEOTIDE SEQUENCE [LARGE SCALE GENOMIC DNA]</scope>
    <source>
        <strain evidence="1 2">BT507</strain>
    </source>
</reference>
<dbReference type="RefSeq" id="WP_208305866.1">
    <property type="nucleotide sequence ID" value="NZ_JAGETX010000001.1"/>
</dbReference>
<dbReference type="EMBL" id="JAGETX010000001">
    <property type="protein sequence ID" value="MBO3269041.1"/>
    <property type="molecule type" value="Genomic_DNA"/>
</dbReference>
<name>A0ABS3T5X9_9BACT</name>
<comment type="caution">
    <text evidence="1">The sequence shown here is derived from an EMBL/GenBank/DDBJ whole genome shotgun (WGS) entry which is preliminary data.</text>
</comment>
<dbReference type="Proteomes" id="UP000670527">
    <property type="component" value="Unassembled WGS sequence"/>
</dbReference>